<keyword evidence="1" id="KW-1133">Transmembrane helix</keyword>
<evidence type="ECO:0000256" key="1">
    <source>
        <dbReference type="SAM" id="Phobius"/>
    </source>
</evidence>
<dbReference type="InterPro" id="IPR007294">
    <property type="entry name" value="DUF401"/>
</dbReference>
<dbReference type="KEGG" id="psyt:DSAG12_01386"/>
<proteinExistence type="predicted"/>
<gene>
    <name evidence="2" type="ORF">DSAG12_01386</name>
</gene>
<reference evidence="2 3" key="1">
    <citation type="journal article" date="2020" name="Nature">
        <title>Isolation of an archaeon at the prokaryote-eukaryote interface.</title>
        <authorList>
            <person name="Imachi H."/>
            <person name="Nobu M.K."/>
            <person name="Nakahara N."/>
            <person name="Morono Y."/>
            <person name="Ogawara M."/>
            <person name="Takaki Y."/>
            <person name="Takano Y."/>
            <person name="Uematsu K."/>
            <person name="Ikuta T."/>
            <person name="Ito M."/>
            <person name="Matsui Y."/>
            <person name="Miyazaki M."/>
            <person name="Murata K."/>
            <person name="Saito Y."/>
            <person name="Sakai S."/>
            <person name="Song C."/>
            <person name="Tasumi E."/>
            <person name="Yamanaka Y."/>
            <person name="Yamaguchi T."/>
            <person name="Kamagata Y."/>
            <person name="Tamaki H."/>
            <person name="Takai K."/>
        </authorList>
    </citation>
    <scope>NUCLEOTIDE SEQUENCE [LARGE SCALE GENOMIC DNA]</scope>
    <source>
        <strain evidence="2 3">MK-D1</strain>
    </source>
</reference>
<feature type="transmembrane region" description="Helical" evidence="1">
    <location>
        <begin position="331"/>
        <end position="351"/>
    </location>
</feature>
<feature type="transmembrane region" description="Helical" evidence="1">
    <location>
        <begin position="92"/>
        <end position="113"/>
    </location>
</feature>
<reference evidence="2 3" key="2">
    <citation type="journal article" date="2024" name="Int. J. Syst. Evol. Microbiol.">
        <title>Promethearchaeum syntrophicum gen. nov., sp. nov., an anaerobic, obligately syntrophic archaeon, the first isolate of the lineage 'Asgard' archaea, and proposal of the new archaeal phylum Promethearchaeota phyl. nov. and kingdom Promethearchaeati regn. nov.</title>
        <authorList>
            <person name="Imachi H."/>
            <person name="Nobu M.K."/>
            <person name="Kato S."/>
            <person name="Takaki Y."/>
            <person name="Miyazaki M."/>
            <person name="Miyata M."/>
            <person name="Ogawara M."/>
            <person name="Saito Y."/>
            <person name="Sakai S."/>
            <person name="Tahara Y.O."/>
            <person name="Takano Y."/>
            <person name="Tasumi E."/>
            <person name="Uematsu K."/>
            <person name="Yoshimura T."/>
            <person name="Itoh T."/>
            <person name="Ohkuma M."/>
            <person name="Takai K."/>
        </authorList>
    </citation>
    <scope>NUCLEOTIDE SEQUENCE [LARGE SCALE GENOMIC DNA]</scope>
    <source>
        <strain evidence="2 3">MK-D1</strain>
    </source>
</reference>
<dbReference type="Proteomes" id="UP000321408">
    <property type="component" value="Chromosome"/>
</dbReference>
<evidence type="ECO:0000313" key="2">
    <source>
        <dbReference type="EMBL" id="QEE15560.1"/>
    </source>
</evidence>
<dbReference type="GeneID" id="41329380"/>
<dbReference type="EMBL" id="CP042905">
    <property type="protein sequence ID" value="QEE15560.1"/>
    <property type="molecule type" value="Genomic_DNA"/>
</dbReference>
<dbReference type="Pfam" id="PF04165">
    <property type="entry name" value="DUF401"/>
    <property type="match status" value="1"/>
</dbReference>
<protein>
    <submittedName>
        <fullName evidence="2">DUF401 family protein</fullName>
    </submittedName>
</protein>
<keyword evidence="3" id="KW-1185">Reference proteome</keyword>
<dbReference type="RefSeq" id="WP_162306615.1">
    <property type="nucleotide sequence ID" value="NZ_CP042905.2"/>
</dbReference>
<feature type="transmembrane region" description="Helical" evidence="1">
    <location>
        <begin position="49"/>
        <end position="72"/>
    </location>
</feature>
<evidence type="ECO:0000313" key="3">
    <source>
        <dbReference type="Proteomes" id="UP000321408"/>
    </source>
</evidence>
<feature type="transmembrane region" description="Helical" evidence="1">
    <location>
        <begin position="229"/>
        <end position="250"/>
    </location>
</feature>
<sequence length="395" mass="44612">MLPPFVSFIIILILILVFSKYELGIILLIGAILFGLLAEVDLFTVFANVFLDPSVILLAIAVTLIPILGAIMEESKMMLELIEKLNISKKSALMLSPALFGLLPVAGGALMSAPIVDQVDNELDVNKKVAINVWFRHVFILIYPLASTIIVSSVLTQIPLYTIVLVMLVPFFLMTLLGYIFLIRSIPKTEKHNHRDLKRAFRNFIPIIIAPIIDLIGRSIWKEFEYEEIFLVIGLFISLIIGLRFADYGLKSLFTFAKKMKVWRFPLLIIAMFLFLEVFIESGVPDQIASVDLPLILFLILAFILGFATGRAQLPLTILIPIYLTQYGLTVFPLLEFALLYSVTFLGYIITPLHPCVSYTYQYFKTDYKSAFKYLALPTFISFAIALLLSLITFF</sequence>
<dbReference type="PANTHER" id="PTHR39556:SF1">
    <property type="entry name" value="PROTEIN, PUTATIVE-RELATED"/>
    <property type="match status" value="1"/>
</dbReference>
<keyword evidence="1" id="KW-0812">Transmembrane</keyword>
<dbReference type="AlphaFoldDB" id="A0A5B9D9Y8"/>
<organism evidence="2 3">
    <name type="scientific">Promethearchaeum syntrophicum</name>
    <dbReference type="NCBI Taxonomy" id="2594042"/>
    <lineage>
        <taxon>Archaea</taxon>
        <taxon>Promethearchaeati</taxon>
        <taxon>Promethearchaeota</taxon>
        <taxon>Promethearchaeia</taxon>
        <taxon>Promethearchaeales</taxon>
        <taxon>Promethearchaeaceae</taxon>
        <taxon>Promethearchaeum</taxon>
    </lineage>
</organism>
<feature type="transmembrane region" description="Helical" evidence="1">
    <location>
        <begin position="134"/>
        <end position="154"/>
    </location>
</feature>
<accession>A0A5B9D9Y8</accession>
<feature type="transmembrane region" description="Helical" evidence="1">
    <location>
        <begin position="371"/>
        <end position="394"/>
    </location>
</feature>
<feature type="transmembrane region" description="Helical" evidence="1">
    <location>
        <begin position="262"/>
        <end position="280"/>
    </location>
</feature>
<keyword evidence="1" id="KW-0472">Membrane</keyword>
<dbReference type="PANTHER" id="PTHR39556">
    <property type="entry name" value="PROTEIN, PUTATIVE-RELATED"/>
    <property type="match status" value="1"/>
</dbReference>
<feature type="transmembrane region" description="Helical" evidence="1">
    <location>
        <begin position="200"/>
        <end position="217"/>
    </location>
</feature>
<feature type="transmembrane region" description="Helical" evidence="1">
    <location>
        <begin position="295"/>
        <end position="324"/>
    </location>
</feature>
<name>A0A5B9D9Y8_9ARCH</name>
<feature type="transmembrane region" description="Helical" evidence="1">
    <location>
        <begin position="6"/>
        <end position="37"/>
    </location>
</feature>
<feature type="transmembrane region" description="Helical" evidence="1">
    <location>
        <begin position="160"/>
        <end position="180"/>
    </location>
</feature>